<dbReference type="FunFam" id="3.10.50.10:FF:000012">
    <property type="entry name" value="Chitinase 17"/>
    <property type="match status" value="1"/>
</dbReference>
<keyword evidence="3" id="KW-1185">Reference proteome</keyword>
<dbReference type="AlphaFoldDB" id="E9G995"/>
<dbReference type="GO" id="GO:0006032">
    <property type="term" value="P:chitin catabolic process"/>
    <property type="evidence" value="ECO:0000318"/>
    <property type="project" value="GO_Central"/>
</dbReference>
<evidence type="ECO:0000313" key="2">
    <source>
        <dbReference type="EMBL" id="EFX84124.1"/>
    </source>
</evidence>
<dbReference type="STRING" id="6669.E9G995"/>
<feature type="non-terminal residue" evidence="2">
    <location>
        <position position="359"/>
    </location>
</feature>
<reference evidence="2 3" key="1">
    <citation type="journal article" date="2011" name="Science">
        <title>The ecoresponsive genome of Daphnia pulex.</title>
        <authorList>
            <person name="Colbourne J.K."/>
            <person name="Pfrender M.E."/>
            <person name="Gilbert D."/>
            <person name="Thomas W.K."/>
            <person name="Tucker A."/>
            <person name="Oakley T.H."/>
            <person name="Tokishita S."/>
            <person name="Aerts A."/>
            <person name="Arnold G.J."/>
            <person name="Basu M.K."/>
            <person name="Bauer D.J."/>
            <person name="Caceres C.E."/>
            <person name="Carmel L."/>
            <person name="Casola C."/>
            <person name="Choi J.H."/>
            <person name="Detter J.C."/>
            <person name="Dong Q."/>
            <person name="Dusheyko S."/>
            <person name="Eads B.D."/>
            <person name="Frohlich T."/>
            <person name="Geiler-Samerotte K.A."/>
            <person name="Gerlach D."/>
            <person name="Hatcher P."/>
            <person name="Jogdeo S."/>
            <person name="Krijgsveld J."/>
            <person name="Kriventseva E.V."/>
            <person name="Kultz D."/>
            <person name="Laforsch C."/>
            <person name="Lindquist E."/>
            <person name="Lopez J."/>
            <person name="Manak J.R."/>
            <person name="Muller J."/>
            <person name="Pangilinan J."/>
            <person name="Patwardhan R.P."/>
            <person name="Pitluck S."/>
            <person name="Pritham E.J."/>
            <person name="Rechtsteiner A."/>
            <person name="Rho M."/>
            <person name="Rogozin I.B."/>
            <person name="Sakarya O."/>
            <person name="Salamov A."/>
            <person name="Schaack S."/>
            <person name="Shapiro H."/>
            <person name="Shiga Y."/>
            <person name="Skalitzky C."/>
            <person name="Smith Z."/>
            <person name="Souvorov A."/>
            <person name="Sung W."/>
            <person name="Tang Z."/>
            <person name="Tsuchiya D."/>
            <person name="Tu H."/>
            <person name="Vos H."/>
            <person name="Wang M."/>
            <person name="Wolf Y.I."/>
            <person name="Yamagata H."/>
            <person name="Yamada T."/>
            <person name="Ye Y."/>
            <person name="Shaw J.R."/>
            <person name="Andrews J."/>
            <person name="Crease T.J."/>
            <person name="Tang H."/>
            <person name="Lucas S.M."/>
            <person name="Robertson H.M."/>
            <person name="Bork P."/>
            <person name="Koonin E.V."/>
            <person name="Zdobnov E.M."/>
            <person name="Grigoriev I.V."/>
            <person name="Lynch M."/>
            <person name="Boore J.L."/>
        </authorList>
    </citation>
    <scope>NUCLEOTIDE SEQUENCE [LARGE SCALE GENOMIC DNA]</scope>
</reference>
<dbReference type="InterPro" id="IPR017853">
    <property type="entry name" value="GH"/>
</dbReference>
<dbReference type="InterPro" id="IPR011583">
    <property type="entry name" value="Chitinase_II/V-like_cat"/>
</dbReference>
<dbReference type="PANTHER" id="PTHR11177">
    <property type="entry name" value="CHITINASE"/>
    <property type="match status" value="1"/>
</dbReference>
<dbReference type="eggNOG" id="KOG2806">
    <property type="taxonomic scope" value="Eukaryota"/>
</dbReference>
<dbReference type="EMBL" id="GL732535">
    <property type="protein sequence ID" value="EFX84124.1"/>
    <property type="molecule type" value="Genomic_DNA"/>
</dbReference>
<evidence type="ECO:0000259" key="1">
    <source>
        <dbReference type="PROSITE" id="PS51910"/>
    </source>
</evidence>
<dbReference type="Pfam" id="PF00704">
    <property type="entry name" value="Glyco_hydro_18"/>
    <property type="match status" value="1"/>
</dbReference>
<dbReference type="OrthoDB" id="76388at2759"/>
<protein>
    <recommendedName>
        <fullName evidence="1">GH18 domain-containing protein</fullName>
    </recommendedName>
</protein>
<dbReference type="GO" id="GO:0005975">
    <property type="term" value="P:carbohydrate metabolic process"/>
    <property type="evidence" value="ECO:0007669"/>
    <property type="project" value="InterPro"/>
</dbReference>
<dbReference type="OMA" id="EIETIVC"/>
<dbReference type="HOGENOM" id="CLU_002833_3_0_1"/>
<dbReference type="SMART" id="SM00636">
    <property type="entry name" value="Glyco_18"/>
    <property type="match status" value="1"/>
</dbReference>
<dbReference type="Gene3D" id="3.20.20.80">
    <property type="entry name" value="Glycosidases"/>
    <property type="match status" value="1"/>
</dbReference>
<sequence>RIVCSFPNWAFYRTKSGGAVQYTVDNIDPTMCTHVLYSFALLDKSTFKIVIKDHLVDIDNQGYRKSVALKTQNPQLKVMISLGGWTDANDGSKKYAALIANDSNIDTFVSSVVNFLQLHHFDGLDLDYDYIPNAVVKTSFARLLVALSTAFSPKGYLLSLALPAAPSDYSSSIGGDYDVSSLNENVNFTNLRTFFFHGSWEPTVADHHSPLLKRPWETNNLNANFAVTYWTDLGLLASKINLGIPLFGLSWTLSQSLSSDSFIPPATAEKVGPVGDLTSEAGRMAFFEICSSVRKKGWEVFPDPFQRIGPYAVSPTDPKTWVGYDDPAMATVKSQFILSKGLGGAFLWDISNDDFKGIC</sequence>
<dbReference type="PANTHER" id="PTHR11177:SF360">
    <property type="entry name" value="CHITINASE 4-RELATED"/>
    <property type="match status" value="1"/>
</dbReference>
<name>E9G995_DAPPU</name>
<dbReference type="Gene3D" id="3.10.50.10">
    <property type="match status" value="1"/>
</dbReference>
<dbReference type="InterPro" id="IPR029070">
    <property type="entry name" value="Chitinase_insertion_sf"/>
</dbReference>
<dbReference type="GO" id="GO:0005576">
    <property type="term" value="C:extracellular region"/>
    <property type="evidence" value="ECO:0000318"/>
    <property type="project" value="GO_Central"/>
</dbReference>
<dbReference type="GO" id="GO:0004568">
    <property type="term" value="F:chitinase activity"/>
    <property type="evidence" value="ECO:0000318"/>
    <property type="project" value="GO_Central"/>
</dbReference>
<dbReference type="InterPro" id="IPR001223">
    <property type="entry name" value="Glyco_hydro18_cat"/>
</dbReference>
<dbReference type="GO" id="GO:0008061">
    <property type="term" value="F:chitin binding"/>
    <property type="evidence" value="ECO:0007669"/>
    <property type="project" value="InterPro"/>
</dbReference>
<organism evidence="2 3">
    <name type="scientific">Daphnia pulex</name>
    <name type="common">Water flea</name>
    <dbReference type="NCBI Taxonomy" id="6669"/>
    <lineage>
        <taxon>Eukaryota</taxon>
        <taxon>Metazoa</taxon>
        <taxon>Ecdysozoa</taxon>
        <taxon>Arthropoda</taxon>
        <taxon>Crustacea</taxon>
        <taxon>Branchiopoda</taxon>
        <taxon>Diplostraca</taxon>
        <taxon>Cladocera</taxon>
        <taxon>Anomopoda</taxon>
        <taxon>Daphniidae</taxon>
        <taxon>Daphnia</taxon>
    </lineage>
</organism>
<dbReference type="PROSITE" id="PS51910">
    <property type="entry name" value="GH18_2"/>
    <property type="match status" value="1"/>
</dbReference>
<feature type="domain" description="GH18" evidence="1">
    <location>
        <begin position="1"/>
        <end position="359"/>
    </location>
</feature>
<dbReference type="SUPFAM" id="SSF54556">
    <property type="entry name" value="Chitinase insertion domain"/>
    <property type="match status" value="1"/>
</dbReference>
<gene>
    <name evidence="2" type="ORF">DAPPUDRAFT_32131</name>
</gene>
<evidence type="ECO:0000313" key="3">
    <source>
        <dbReference type="Proteomes" id="UP000000305"/>
    </source>
</evidence>
<dbReference type="InterPro" id="IPR050314">
    <property type="entry name" value="Glycosyl_Hydrlase_18"/>
</dbReference>
<proteinExistence type="predicted"/>
<dbReference type="InParanoid" id="E9G995"/>
<dbReference type="SUPFAM" id="SSF51445">
    <property type="entry name" value="(Trans)glycosidases"/>
    <property type="match status" value="1"/>
</dbReference>
<dbReference type="PhylomeDB" id="E9G995"/>
<dbReference type="Proteomes" id="UP000000305">
    <property type="component" value="Unassembled WGS sequence"/>
</dbReference>
<dbReference type="KEGG" id="dpx:DAPPUDRAFT_32131"/>
<feature type="non-terminal residue" evidence="2">
    <location>
        <position position="1"/>
    </location>
</feature>
<accession>E9G995</accession>